<dbReference type="InterPro" id="IPR046248">
    <property type="entry name" value="DUF6281"/>
</dbReference>
<feature type="signal peptide" evidence="1">
    <location>
        <begin position="1"/>
        <end position="23"/>
    </location>
</feature>
<organism evidence="2 3">
    <name type="scientific">Streptomyces montanisoli</name>
    <dbReference type="NCBI Taxonomy" id="2798581"/>
    <lineage>
        <taxon>Bacteria</taxon>
        <taxon>Bacillati</taxon>
        <taxon>Actinomycetota</taxon>
        <taxon>Actinomycetes</taxon>
        <taxon>Kitasatosporales</taxon>
        <taxon>Streptomycetaceae</taxon>
        <taxon>Streptomyces</taxon>
    </lineage>
</organism>
<reference evidence="2" key="1">
    <citation type="submission" date="2021-03" db="EMBL/GenBank/DDBJ databases">
        <title>Whole genome sequence of Streptomyces bomunensis MMS17-BM035.</title>
        <authorList>
            <person name="Lee J.H."/>
        </authorList>
    </citation>
    <scope>NUCLEOTIDE SEQUENCE</scope>
    <source>
        <strain evidence="2">MMS17-BM035</strain>
    </source>
</reference>
<keyword evidence="3" id="KW-1185">Reference proteome</keyword>
<accession>A0A940MJI9</accession>
<gene>
    <name evidence="2" type="ORF">JFN87_32870</name>
</gene>
<dbReference type="Proteomes" id="UP000670475">
    <property type="component" value="Unassembled WGS sequence"/>
</dbReference>
<dbReference type="EMBL" id="JAGIQL010000327">
    <property type="protein sequence ID" value="MBP0462197.1"/>
    <property type="molecule type" value="Genomic_DNA"/>
</dbReference>
<name>A0A940MJI9_9ACTN</name>
<evidence type="ECO:0000313" key="2">
    <source>
        <dbReference type="EMBL" id="MBP0462197.1"/>
    </source>
</evidence>
<protein>
    <recommendedName>
        <fullName evidence="4">Lipoprotein</fullName>
    </recommendedName>
</protein>
<dbReference type="RefSeq" id="WP_209346135.1">
    <property type="nucleotide sequence ID" value="NZ_JAGIQL010000327.1"/>
</dbReference>
<keyword evidence="1" id="KW-0732">Signal</keyword>
<evidence type="ECO:0000256" key="1">
    <source>
        <dbReference type="SAM" id="SignalP"/>
    </source>
</evidence>
<proteinExistence type="predicted"/>
<evidence type="ECO:0000313" key="3">
    <source>
        <dbReference type="Proteomes" id="UP000670475"/>
    </source>
</evidence>
<dbReference type="Pfam" id="PF19797">
    <property type="entry name" value="DUF6281"/>
    <property type="match status" value="1"/>
</dbReference>
<comment type="caution">
    <text evidence="2">The sequence shown here is derived from an EMBL/GenBank/DDBJ whole genome shotgun (WGS) entry which is preliminary data.</text>
</comment>
<dbReference type="AlphaFoldDB" id="A0A940MJI9"/>
<sequence>MVLLLRARIALQAAGAVALLALAGSGCSSTTSGHGGGDCAWVLEFDGRTYQGTGQRDTTTSSPVHHQGEALGKGTLKGCDDGPGQVVDQAVLVYRIAGVPTEQAVISANDVIGVSDPAHMPDAVRRLLGIPPSPGPT</sequence>
<dbReference type="PROSITE" id="PS51257">
    <property type="entry name" value="PROKAR_LIPOPROTEIN"/>
    <property type="match status" value="1"/>
</dbReference>
<evidence type="ECO:0008006" key="4">
    <source>
        <dbReference type="Google" id="ProtNLM"/>
    </source>
</evidence>
<feature type="chain" id="PRO_5038405395" description="Lipoprotein" evidence="1">
    <location>
        <begin position="24"/>
        <end position="137"/>
    </location>
</feature>